<organism evidence="6 7">
    <name type="scientific">Pseudorhodoferax aquiterrae</name>
    <dbReference type="NCBI Taxonomy" id="747304"/>
    <lineage>
        <taxon>Bacteria</taxon>
        <taxon>Pseudomonadati</taxon>
        <taxon>Pseudomonadota</taxon>
        <taxon>Betaproteobacteria</taxon>
        <taxon>Burkholderiales</taxon>
        <taxon>Comamonadaceae</taxon>
    </lineage>
</organism>
<comment type="similarity">
    <text evidence="3">Belongs to the D-isomer specific 2-hydroxyacid dehydrogenase family.</text>
</comment>
<feature type="domain" description="D-isomer specific 2-hydroxyacid dehydrogenase NAD-binding" evidence="5">
    <location>
        <begin position="111"/>
        <end position="283"/>
    </location>
</feature>
<evidence type="ECO:0000259" key="5">
    <source>
        <dbReference type="Pfam" id="PF02826"/>
    </source>
</evidence>
<evidence type="ECO:0000313" key="7">
    <source>
        <dbReference type="Proteomes" id="UP000626210"/>
    </source>
</evidence>
<keyword evidence="1 3" id="KW-0560">Oxidoreductase</keyword>
<dbReference type="Proteomes" id="UP000626210">
    <property type="component" value="Unassembled WGS sequence"/>
</dbReference>
<dbReference type="PANTHER" id="PTHR10996">
    <property type="entry name" value="2-HYDROXYACID DEHYDROGENASE-RELATED"/>
    <property type="match status" value="1"/>
</dbReference>
<dbReference type="InterPro" id="IPR036291">
    <property type="entry name" value="NAD(P)-bd_dom_sf"/>
</dbReference>
<proteinExistence type="inferred from homology"/>
<dbReference type="SUPFAM" id="SSF51735">
    <property type="entry name" value="NAD(P)-binding Rossmann-fold domains"/>
    <property type="match status" value="1"/>
</dbReference>
<evidence type="ECO:0000256" key="1">
    <source>
        <dbReference type="ARBA" id="ARBA00023002"/>
    </source>
</evidence>
<dbReference type="Gene3D" id="3.40.50.720">
    <property type="entry name" value="NAD(P)-binding Rossmann-like Domain"/>
    <property type="match status" value="2"/>
</dbReference>
<dbReference type="CDD" id="cd12156">
    <property type="entry name" value="HPPR"/>
    <property type="match status" value="1"/>
</dbReference>
<comment type="caution">
    <text evidence="6">The sequence shown here is derived from an EMBL/GenBank/DDBJ whole genome shotgun (WGS) entry which is preliminary data.</text>
</comment>
<dbReference type="EMBL" id="BMYK01000007">
    <property type="protein sequence ID" value="GHC83823.1"/>
    <property type="molecule type" value="Genomic_DNA"/>
</dbReference>
<dbReference type="Pfam" id="PF00389">
    <property type="entry name" value="2-Hacid_dh"/>
    <property type="match status" value="1"/>
</dbReference>
<evidence type="ECO:0000256" key="2">
    <source>
        <dbReference type="ARBA" id="ARBA00023027"/>
    </source>
</evidence>
<evidence type="ECO:0000256" key="3">
    <source>
        <dbReference type="RuleBase" id="RU003719"/>
    </source>
</evidence>
<protein>
    <submittedName>
        <fullName evidence="6">2-hydroxyacid dehydrogenase</fullName>
    </submittedName>
</protein>
<evidence type="ECO:0000313" key="6">
    <source>
        <dbReference type="EMBL" id="GHC83823.1"/>
    </source>
</evidence>
<accession>A0ABQ3G1Z9</accession>
<evidence type="ECO:0000259" key="4">
    <source>
        <dbReference type="Pfam" id="PF00389"/>
    </source>
</evidence>
<name>A0ABQ3G1Z9_9BURK</name>
<gene>
    <name evidence="6" type="ORF">GCM10007320_27730</name>
</gene>
<dbReference type="Pfam" id="PF02826">
    <property type="entry name" value="2-Hacid_dh_C"/>
    <property type="match status" value="1"/>
</dbReference>
<keyword evidence="7" id="KW-1185">Reference proteome</keyword>
<feature type="domain" description="D-isomer specific 2-hydroxyacid dehydrogenase catalytic" evidence="4">
    <location>
        <begin position="10"/>
        <end position="312"/>
    </location>
</feature>
<dbReference type="InterPro" id="IPR050223">
    <property type="entry name" value="D-isomer_2-hydroxyacid_DH"/>
</dbReference>
<dbReference type="RefSeq" id="WP_189687542.1">
    <property type="nucleotide sequence ID" value="NZ_BMYK01000007.1"/>
</dbReference>
<dbReference type="PANTHER" id="PTHR10996:SF178">
    <property type="entry name" value="2-HYDROXYACID DEHYDROGENASE YGL185C-RELATED"/>
    <property type="match status" value="1"/>
</dbReference>
<keyword evidence="2" id="KW-0520">NAD</keyword>
<dbReference type="SUPFAM" id="SSF52283">
    <property type="entry name" value="Formate/glycerate dehydrogenase catalytic domain-like"/>
    <property type="match status" value="1"/>
</dbReference>
<reference evidence="7" key="1">
    <citation type="journal article" date="2019" name="Int. J. Syst. Evol. Microbiol.">
        <title>The Global Catalogue of Microorganisms (GCM) 10K type strain sequencing project: providing services to taxonomists for standard genome sequencing and annotation.</title>
        <authorList>
            <consortium name="The Broad Institute Genomics Platform"/>
            <consortium name="The Broad Institute Genome Sequencing Center for Infectious Disease"/>
            <person name="Wu L."/>
            <person name="Ma J."/>
        </authorList>
    </citation>
    <scope>NUCLEOTIDE SEQUENCE [LARGE SCALE GENOMIC DNA]</scope>
    <source>
        <strain evidence="7">KCTC 23314</strain>
    </source>
</reference>
<dbReference type="InterPro" id="IPR006140">
    <property type="entry name" value="D-isomer_DH_NAD-bd"/>
</dbReference>
<dbReference type="InterPro" id="IPR006139">
    <property type="entry name" value="D-isomer_2_OHA_DH_cat_dom"/>
</dbReference>
<sequence>MTTSRPTLLVLCPLQAEYMQQFRDRFDVVEAGDDARRAQAIAAHGARIRAVLTIGTIGLTALEIAALPALEVVHTLGVGYELVDVAAAKARGIAVANAAGTNATCVADHAFGLLLAAVRGIVQMDVGVRRGLWRDQLTAYTPTVSGKRLGLLGMGDIGQQIARRAAGFDMAVGYHSRSAKPALPHRYFDSVHALAAWADYLVVATPGGAETRHLVNAEVLRALGPKGTLVNIARGSVVDTAALAAALREGRIASAGIDVYESEPQPPAELLDIANVVITPHIAGRSPEAIQASVTLVLDNLEAFFAGKPMSTPL</sequence>